<protein>
    <submittedName>
        <fullName evidence="1">Uncharacterized protein</fullName>
    </submittedName>
</protein>
<dbReference type="EMBL" id="FQUH01000004">
    <property type="protein sequence ID" value="SHE96776.1"/>
    <property type="molecule type" value="Genomic_DNA"/>
</dbReference>
<gene>
    <name evidence="1" type="ORF">SAMN02745781_01167</name>
</gene>
<dbReference type="Proteomes" id="UP000184159">
    <property type="component" value="Unassembled WGS sequence"/>
</dbReference>
<reference evidence="2" key="1">
    <citation type="submission" date="2016-11" db="EMBL/GenBank/DDBJ databases">
        <authorList>
            <person name="Varghese N."/>
            <person name="Submissions S."/>
        </authorList>
    </citation>
    <scope>NUCLEOTIDE SEQUENCE [LARGE SCALE GENOMIC DNA]</scope>
    <source>
        <strain evidence="2">DSM 21264</strain>
    </source>
</reference>
<evidence type="ECO:0000313" key="1">
    <source>
        <dbReference type="EMBL" id="SHE96776.1"/>
    </source>
</evidence>
<sequence length="111" mass="12333">MRKYKAKVVHINPEVREEITFDIHGSIVQCFLGHVPSDIRLGKSYFITFAFLDEDFAEQFGEGIPAVTSEHDDSMELSLSIGDAPMGTEYASLDGKAISIQLEPCMESSFV</sequence>
<dbReference type="AlphaFoldDB" id="A0A1M4XTV0"/>
<organism evidence="1 2">
    <name type="scientific">Vibrio gazogenes DSM 21264 = NBRC 103151</name>
    <dbReference type="NCBI Taxonomy" id="1123492"/>
    <lineage>
        <taxon>Bacteria</taxon>
        <taxon>Pseudomonadati</taxon>
        <taxon>Pseudomonadota</taxon>
        <taxon>Gammaproteobacteria</taxon>
        <taxon>Vibrionales</taxon>
        <taxon>Vibrionaceae</taxon>
        <taxon>Vibrio</taxon>
    </lineage>
</organism>
<evidence type="ECO:0000313" key="2">
    <source>
        <dbReference type="Proteomes" id="UP000184159"/>
    </source>
</evidence>
<dbReference type="RefSeq" id="WP_072956731.1">
    <property type="nucleotide sequence ID" value="NZ_FQUH01000004.1"/>
</dbReference>
<keyword evidence="2" id="KW-1185">Reference proteome</keyword>
<proteinExistence type="predicted"/>
<accession>A0A1M4XTV0</accession>
<name>A0A1M4XTV0_VIBGA</name>